<dbReference type="PANTHER" id="PTHR45011">
    <property type="entry name" value="DAP3-BINDING CELL DEATH ENHANCER 1"/>
    <property type="match status" value="1"/>
</dbReference>
<dbReference type="InterPro" id="IPR006597">
    <property type="entry name" value="Sel1-like"/>
</dbReference>
<dbReference type="Gene3D" id="1.25.40.10">
    <property type="entry name" value="Tetratricopeptide repeat domain"/>
    <property type="match status" value="1"/>
</dbReference>
<feature type="compositionally biased region" description="Polar residues" evidence="1">
    <location>
        <begin position="1"/>
        <end position="12"/>
    </location>
</feature>
<feature type="compositionally biased region" description="Low complexity" evidence="1">
    <location>
        <begin position="592"/>
        <end position="626"/>
    </location>
</feature>
<name>A0ABV9Z0I7_9HYPH</name>
<dbReference type="EMBL" id="JBHSJF010000004">
    <property type="protein sequence ID" value="MFC5067287.1"/>
    <property type="molecule type" value="Genomic_DNA"/>
</dbReference>
<evidence type="ECO:0000256" key="1">
    <source>
        <dbReference type="SAM" id="MobiDB-lite"/>
    </source>
</evidence>
<feature type="region of interest" description="Disordered" evidence="1">
    <location>
        <begin position="1"/>
        <end position="27"/>
    </location>
</feature>
<dbReference type="SUPFAM" id="SSF81901">
    <property type="entry name" value="HCP-like"/>
    <property type="match status" value="1"/>
</dbReference>
<reference evidence="3" key="1">
    <citation type="journal article" date="2019" name="Int. J. Syst. Evol. Microbiol.">
        <title>The Global Catalogue of Microorganisms (GCM) 10K type strain sequencing project: providing services to taxonomists for standard genome sequencing and annotation.</title>
        <authorList>
            <consortium name="The Broad Institute Genomics Platform"/>
            <consortium name="The Broad Institute Genome Sequencing Center for Infectious Disease"/>
            <person name="Wu L."/>
            <person name="Ma J."/>
        </authorList>
    </citation>
    <scope>NUCLEOTIDE SEQUENCE [LARGE SCALE GENOMIC DNA]</scope>
    <source>
        <strain evidence="3">CGMCC 1.16444</strain>
    </source>
</reference>
<feature type="region of interest" description="Disordered" evidence="1">
    <location>
        <begin position="40"/>
        <end position="60"/>
    </location>
</feature>
<gene>
    <name evidence="2" type="ORF">ACFPFW_04575</name>
</gene>
<keyword evidence="3" id="KW-1185">Reference proteome</keyword>
<dbReference type="Pfam" id="PF08238">
    <property type="entry name" value="Sel1"/>
    <property type="match status" value="4"/>
</dbReference>
<sequence>MSANGAQRQTRVSYEDDLGRRASAERKAYEWRHEPRSIFARTEAPAPAVEDAPPPTSFDRLASVVGRLPRNEAPETPGESLSDLMERRLAAKRARTEAVNAGRAGPLRAALSRLGGPLDLPEEEIVDVEPVEIAPEVAPKRSKKPSLQDAIAEILAHQQTLDKQSVEKPTEPEPAPIVAAEPKSAKPAFADENLISPSLLRTTIAYDLADQFHWTPVTEPTAPTAPEPAPASVAVKTEAKAAPAAEKTVEQPAAKAAPSSDPMMAMEAAVERLATQFERTATKSFDNIENCLTKVMQTIENSRTLSVEAAEAAAERTIKESLGAFGDKMAARIEDIARGIADLRRDSNANESRTRDMLDAVRETLEQVAARLPAQAAAAVEETGSQPSLIERARAAAAEAAAEAAARSMHEVPGQRRVTPGAERQRYIETARRTSNARKQAETPLELTNPIRQAPKARPAAPEKLRGGLMAGHSRTALIAASLAAVMLGGGYVATQQLGGSSGPDNLAEVDPETASQPVTQSFTTAESGAPSSYRPSEIGSLPTDTAYGAEAEPAPVSPVARASGALQSAPSLAASNFQPTDIDPPTTGSIPAKPVAAPAKPAAQAAPRPVPTVATPAPQHATAPVDLPDGITGPRLRAGALAGDAEAQYEIGMRLADGRGVTRDLAKAATWFERAADQGMAAAEYRLGSMTEKGQGVTKDLVKARDLYERAASAGHVQAMHNLGVLYAEGGLGKSDMVTAVSWFRSAAERGVKDSQFNLGVIYTRGLGVAQDLSQAYLWFALAAAQGDKDAAAKRDQISAKLDQTQLSAAQRSVASWRVIPKDAEANEPDRNWDEARSTAQTKQPKNLAAR</sequence>
<feature type="compositionally biased region" description="Basic and acidic residues" evidence="1">
    <location>
        <begin position="821"/>
        <end position="838"/>
    </location>
</feature>
<feature type="region of interest" description="Disordered" evidence="1">
    <location>
        <begin position="160"/>
        <end position="184"/>
    </location>
</feature>
<evidence type="ECO:0000313" key="2">
    <source>
        <dbReference type="EMBL" id="MFC5067287.1"/>
    </source>
</evidence>
<comment type="caution">
    <text evidence="2">The sequence shown here is derived from an EMBL/GenBank/DDBJ whole genome shotgun (WGS) entry which is preliminary data.</text>
</comment>
<dbReference type="RefSeq" id="WP_114957106.1">
    <property type="nucleotide sequence ID" value="NZ_JBHSJF010000004.1"/>
</dbReference>
<dbReference type="Proteomes" id="UP001595796">
    <property type="component" value="Unassembled WGS sequence"/>
</dbReference>
<proteinExistence type="predicted"/>
<feature type="compositionally biased region" description="Low complexity" evidence="1">
    <location>
        <begin position="549"/>
        <end position="566"/>
    </location>
</feature>
<evidence type="ECO:0000313" key="3">
    <source>
        <dbReference type="Proteomes" id="UP001595796"/>
    </source>
</evidence>
<dbReference type="SMART" id="SM00671">
    <property type="entry name" value="SEL1"/>
    <property type="match status" value="4"/>
</dbReference>
<feature type="region of interest" description="Disordered" evidence="1">
    <location>
        <begin position="503"/>
        <end position="632"/>
    </location>
</feature>
<dbReference type="InterPro" id="IPR052748">
    <property type="entry name" value="ISR_Activator"/>
</dbReference>
<dbReference type="PANTHER" id="PTHR45011:SF1">
    <property type="entry name" value="DAP3-BINDING CELL DEATH ENHANCER 1"/>
    <property type="match status" value="1"/>
</dbReference>
<feature type="compositionally biased region" description="Polar residues" evidence="1">
    <location>
        <begin position="514"/>
        <end position="535"/>
    </location>
</feature>
<accession>A0ABV9Z0I7</accession>
<organism evidence="2 3">
    <name type="scientific">Flaviflagellibacter deserti</name>
    <dbReference type="NCBI Taxonomy" id="2267266"/>
    <lineage>
        <taxon>Bacteria</taxon>
        <taxon>Pseudomonadati</taxon>
        <taxon>Pseudomonadota</taxon>
        <taxon>Alphaproteobacteria</taxon>
        <taxon>Hyphomicrobiales</taxon>
        <taxon>Flaviflagellibacter</taxon>
    </lineage>
</organism>
<feature type="compositionally biased region" description="Polar residues" evidence="1">
    <location>
        <begin position="567"/>
        <end position="580"/>
    </location>
</feature>
<feature type="region of interest" description="Disordered" evidence="1">
    <location>
        <begin position="238"/>
        <end position="261"/>
    </location>
</feature>
<feature type="region of interest" description="Disordered" evidence="1">
    <location>
        <begin position="821"/>
        <end position="852"/>
    </location>
</feature>
<protein>
    <submittedName>
        <fullName evidence="2">Tetratricopeptide repeat protein</fullName>
    </submittedName>
</protein>
<feature type="compositionally biased region" description="Basic and acidic residues" evidence="1">
    <location>
        <begin position="13"/>
        <end position="27"/>
    </location>
</feature>
<dbReference type="InterPro" id="IPR011990">
    <property type="entry name" value="TPR-like_helical_dom_sf"/>
</dbReference>